<sequence>MFPSSAAMLKNLQQSAMASPSFLMENLLQSSNASSAGGPANNGADFTSLTLNWAASLVARQREREARCSESHELREADHSALEAVSPRPIQLSRQSHDKLTGAGGLSLGDEPPDSKSVLQLQLVDSDTDAAGSALDRLSAMERLSERIENRSSSAMDSNNSMDEDRGSGPEMDAPLDAASPPTRFADFARQQQQQQLQQQQHQQELRFAESAREDRLLLLDGGSRISEETCSCGDDQCQAGPACRRIQQKEKPQLKFSVNAILGGNHDRRPNHEHFQGIPPGALPAFLHNLQNSTGYSIAKPIPRPAAYHPHHPPHPGHHGPQQHHIPPNAHHTLHQLLGCRTPYLTVANPGGGNHQIPGSGAGFPSAMQAASLGDLTGMSLGFPWAGSARGKPRRGMMRRAVFSDHQRRGLEKRFQVQKYISKPDRKKLAEKLGLKDSQVKIWFQNRRMKWRNSKERELLATGGSREQTLPNKNNPNPDLSDADADRQRMDLSDASPLTSPQRPDDHSDNDDDEEINVT</sequence>
<feature type="region of interest" description="Disordered" evidence="9">
    <location>
        <begin position="460"/>
        <end position="520"/>
    </location>
</feature>
<feature type="region of interest" description="Disordered" evidence="9">
    <location>
        <begin position="69"/>
        <end position="115"/>
    </location>
</feature>
<comment type="subcellular location">
    <subcellularLocation>
        <location evidence="1 7 8">Nucleus</location>
    </subcellularLocation>
</comment>
<dbReference type="InterPro" id="IPR017970">
    <property type="entry name" value="Homeobox_CS"/>
</dbReference>
<evidence type="ECO:0000256" key="8">
    <source>
        <dbReference type="RuleBase" id="RU000682"/>
    </source>
</evidence>
<evidence type="ECO:0000259" key="10">
    <source>
        <dbReference type="PROSITE" id="PS50071"/>
    </source>
</evidence>
<evidence type="ECO:0000256" key="5">
    <source>
        <dbReference type="ARBA" id="ARBA00023242"/>
    </source>
</evidence>
<evidence type="ECO:0000313" key="12">
    <source>
        <dbReference type="Proteomes" id="UP001627154"/>
    </source>
</evidence>
<keyword evidence="4 7" id="KW-0371">Homeobox</keyword>
<dbReference type="GO" id="GO:0005634">
    <property type="term" value="C:nucleus"/>
    <property type="evidence" value="ECO:0007669"/>
    <property type="project" value="UniProtKB-SubCell"/>
</dbReference>
<evidence type="ECO:0000256" key="6">
    <source>
        <dbReference type="ARBA" id="ARBA00038504"/>
    </source>
</evidence>
<evidence type="ECO:0000256" key="1">
    <source>
        <dbReference type="ARBA" id="ARBA00004123"/>
    </source>
</evidence>
<dbReference type="Pfam" id="PF00046">
    <property type="entry name" value="Homeodomain"/>
    <property type="match status" value="1"/>
</dbReference>
<dbReference type="InterPro" id="IPR001356">
    <property type="entry name" value="HD"/>
</dbReference>
<accession>A0ABD2WGL8</accession>
<keyword evidence="12" id="KW-1185">Reference proteome</keyword>
<dbReference type="SUPFAM" id="SSF46689">
    <property type="entry name" value="Homeodomain-like"/>
    <property type="match status" value="1"/>
</dbReference>
<evidence type="ECO:0000256" key="7">
    <source>
        <dbReference type="PROSITE-ProRule" id="PRU00108"/>
    </source>
</evidence>
<feature type="compositionally biased region" description="Low complexity" evidence="9">
    <location>
        <begin position="152"/>
        <end position="161"/>
    </location>
</feature>
<dbReference type="EMBL" id="JBJJXI010000108">
    <property type="protein sequence ID" value="KAL3391744.1"/>
    <property type="molecule type" value="Genomic_DNA"/>
</dbReference>
<dbReference type="PRINTS" id="PR00024">
    <property type="entry name" value="HOMEOBOX"/>
</dbReference>
<reference evidence="11 12" key="1">
    <citation type="journal article" date="2024" name="bioRxiv">
        <title>A reference genome for Trichogramma kaykai: A tiny desert-dwelling parasitoid wasp with competing sex-ratio distorters.</title>
        <authorList>
            <person name="Culotta J."/>
            <person name="Lindsey A.R."/>
        </authorList>
    </citation>
    <scope>NUCLEOTIDE SEQUENCE [LARGE SCALE GENOMIC DNA]</scope>
    <source>
        <strain evidence="11 12">KSX58</strain>
    </source>
</reference>
<comment type="caution">
    <text evidence="11">The sequence shown here is derived from an EMBL/GenBank/DDBJ whole genome shotgun (WGS) entry which is preliminary data.</text>
</comment>
<feature type="domain" description="Homeobox" evidence="10">
    <location>
        <begin position="395"/>
        <end position="455"/>
    </location>
</feature>
<dbReference type="InterPro" id="IPR020479">
    <property type="entry name" value="HD_metazoa"/>
</dbReference>
<feature type="compositionally biased region" description="Acidic residues" evidence="9">
    <location>
        <begin position="509"/>
        <end position="520"/>
    </location>
</feature>
<keyword evidence="5 7" id="KW-0539">Nucleus</keyword>
<feature type="region of interest" description="Disordered" evidence="9">
    <location>
        <begin position="148"/>
        <end position="181"/>
    </location>
</feature>
<proteinExistence type="inferred from homology"/>
<dbReference type="Proteomes" id="UP001627154">
    <property type="component" value="Unassembled WGS sequence"/>
</dbReference>
<feature type="compositionally biased region" description="Basic residues" evidence="9">
    <location>
        <begin position="310"/>
        <end position="323"/>
    </location>
</feature>
<feature type="compositionally biased region" description="Polar residues" evidence="9">
    <location>
        <begin position="466"/>
        <end position="479"/>
    </location>
</feature>
<evidence type="ECO:0000256" key="3">
    <source>
        <dbReference type="ARBA" id="ARBA00023125"/>
    </source>
</evidence>
<dbReference type="CDD" id="cd00086">
    <property type="entry name" value="homeodomain"/>
    <property type="match status" value="1"/>
</dbReference>
<name>A0ABD2WGL8_9HYME</name>
<evidence type="ECO:0000313" key="11">
    <source>
        <dbReference type="EMBL" id="KAL3391744.1"/>
    </source>
</evidence>
<dbReference type="PANTHER" id="PTHR24331:SF0">
    <property type="entry name" value="DBX"/>
    <property type="match status" value="1"/>
</dbReference>
<dbReference type="SMART" id="SM00389">
    <property type="entry name" value="HOX"/>
    <property type="match status" value="1"/>
</dbReference>
<dbReference type="Gene3D" id="1.10.10.60">
    <property type="entry name" value="Homeodomain-like"/>
    <property type="match status" value="1"/>
</dbReference>
<keyword evidence="3 7" id="KW-0238">DNA-binding</keyword>
<keyword evidence="2" id="KW-0217">Developmental protein</keyword>
<dbReference type="InterPro" id="IPR051662">
    <property type="entry name" value="H2.0_Homeobox_NeuralPatt"/>
</dbReference>
<dbReference type="PROSITE" id="PS00027">
    <property type="entry name" value="HOMEOBOX_1"/>
    <property type="match status" value="1"/>
</dbReference>
<evidence type="ECO:0000256" key="2">
    <source>
        <dbReference type="ARBA" id="ARBA00022473"/>
    </source>
</evidence>
<evidence type="ECO:0000256" key="4">
    <source>
        <dbReference type="ARBA" id="ARBA00023155"/>
    </source>
</evidence>
<dbReference type="InterPro" id="IPR000047">
    <property type="entry name" value="HTH_motif"/>
</dbReference>
<feature type="region of interest" description="Disordered" evidence="9">
    <location>
        <begin position="304"/>
        <end position="330"/>
    </location>
</feature>
<comment type="similarity">
    <text evidence="6">Belongs to the H2.0 homeobox family.</text>
</comment>
<feature type="compositionally biased region" description="Basic and acidic residues" evidence="9">
    <location>
        <begin position="69"/>
        <end position="81"/>
    </location>
</feature>
<feature type="DNA-binding region" description="Homeobox" evidence="7">
    <location>
        <begin position="397"/>
        <end position="456"/>
    </location>
</feature>
<dbReference type="AlphaFoldDB" id="A0ABD2WGL8"/>
<dbReference type="FunFam" id="1.10.10.60:FF:000177">
    <property type="entry name" value="Homeobox protein DBX1"/>
    <property type="match status" value="1"/>
</dbReference>
<dbReference type="InterPro" id="IPR009057">
    <property type="entry name" value="Homeodomain-like_sf"/>
</dbReference>
<dbReference type="GO" id="GO:0003677">
    <property type="term" value="F:DNA binding"/>
    <property type="evidence" value="ECO:0007669"/>
    <property type="project" value="UniProtKB-UniRule"/>
</dbReference>
<dbReference type="PRINTS" id="PR00031">
    <property type="entry name" value="HTHREPRESSR"/>
</dbReference>
<dbReference type="PANTHER" id="PTHR24331">
    <property type="entry name" value="DBX"/>
    <property type="match status" value="1"/>
</dbReference>
<dbReference type="PROSITE" id="PS50071">
    <property type="entry name" value="HOMEOBOX_2"/>
    <property type="match status" value="1"/>
</dbReference>
<gene>
    <name evidence="11" type="ORF">TKK_013653</name>
</gene>
<protein>
    <recommendedName>
        <fullName evidence="10">Homeobox domain-containing protein</fullName>
    </recommendedName>
</protein>
<organism evidence="11 12">
    <name type="scientific">Trichogramma kaykai</name>
    <dbReference type="NCBI Taxonomy" id="54128"/>
    <lineage>
        <taxon>Eukaryota</taxon>
        <taxon>Metazoa</taxon>
        <taxon>Ecdysozoa</taxon>
        <taxon>Arthropoda</taxon>
        <taxon>Hexapoda</taxon>
        <taxon>Insecta</taxon>
        <taxon>Pterygota</taxon>
        <taxon>Neoptera</taxon>
        <taxon>Endopterygota</taxon>
        <taxon>Hymenoptera</taxon>
        <taxon>Apocrita</taxon>
        <taxon>Proctotrupomorpha</taxon>
        <taxon>Chalcidoidea</taxon>
        <taxon>Trichogrammatidae</taxon>
        <taxon>Trichogramma</taxon>
    </lineage>
</organism>
<evidence type="ECO:0000256" key="9">
    <source>
        <dbReference type="SAM" id="MobiDB-lite"/>
    </source>
</evidence>